<dbReference type="InterPro" id="IPR036259">
    <property type="entry name" value="MFS_trans_sf"/>
</dbReference>
<keyword evidence="2 5" id="KW-0812">Transmembrane</keyword>
<feature type="domain" description="Major facilitator superfamily (MFS) profile" evidence="6">
    <location>
        <begin position="28"/>
        <end position="484"/>
    </location>
</feature>
<dbReference type="InterPro" id="IPR005828">
    <property type="entry name" value="MFS_sugar_transport-like"/>
</dbReference>
<comment type="subcellular location">
    <subcellularLocation>
        <location evidence="1">Membrane</location>
        <topology evidence="1">Multi-pass membrane protein</topology>
    </subcellularLocation>
</comment>
<keyword evidence="4 5" id="KW-0472">Membrane</keyword>
<evidence type="ECO:0000259" key="6">
    <source>
        <dbReference type="PROSITE" id="PS50850"/>
    </source>
</evidence>
<evidence type="ECO:0000256" key="4">
    <source>
        <dbReference type="ARBA" id="ARBA00023136"/>
    </source>
</evidence>
<dbReference type="PROSITE" id="PS50850">
    <property type="entry name" value="MFS"/>
    <property type="match status" value="1"/>
</dbReference>
<evidence type="ECO:0000313" key="8">
    <source>
        <dbReference type="WBParaSite" id="SSTP_0000993600.1"/>
    </source>
</evidence>
<dbReference type="PROSITE" id="PS00216">
    <property type="entry name" value="SUGAR_TRANSPORT_1"/>
    <property type="match status" value="1"/>
</dbReference>
<dbReference type="WBParaSite" id="TCONS_00001888.p1">
    <property type="protein sequence ID" value="TCONS_00001888.p1"/>
    <property type="gene ID" value="XLOC_001796"/>
</dbReference>
<dbReference type="PANTHER" id="PTHR24064">
    <property type="entry name" value="SOLUTE CARRIER FAMILY 22 MEMBER"/>
    <property type="match status" value="1"/>
</dbReference>
<evidence type="ECO:0000256" key="2">
    <source>
        <dbReference type="ARBA" id="ARBA00022692"/>
    </source>
</evidence>
<feature type="transmembrane region" description="Helical" evidence="5">
    <location>
        <begin position="363"/>
        <end position="385"/>
    </location>
</feature>
<evidence type="ECO:0000313" key="9">
    <source>
        <dbReference type="WBParaSite" id="TCONS_00001888.p1"/>
    </source>
</evidence>
<feature type="transmembrane region" description="Helical" evidence="5">
    <location>
        <begin position="26"/>
        <end position="51"/>
    </location>
</feature>
<feature type="transmembrane region" description="Helical" evidence="5">
    <location>
        <begin position="216"/>
        <end position="234"/>
    </location>
</feature>
<feature type="transmembrane region" description="Helical" evidence="5">
    <location>
        <begin position="331"/>
        <end position="351"/>
    </location>
</feature>
<keyword evidence="7" id="KW-1185">Reference proteome</keyword>
<evidence type="ECO:0000256" key="5">
    <source>
        <dbReference type="SAM" id="Phobius"/>
    </source>
</evidence>
<feature type="transmembrane region" description="Helical" evidence="5">
    <location>
        <begin position="397"/>
        <end position="415"/>
    </location>
</feature>
<protein>
    <submittedName>
        <fullName evidence="8 9">MFS domain-containing protein</fullName>
    </submittedName>
</protein>
<evidence type="ECO:0000256" key="3">
    <source>
        <dbReference type="ARBA" id="ARBA00022989"/>
    </source>
</evidence>
<feature type="transmembrane region" description="Helical" evidence="5">
    <location>
        <begin position="189"/>
        <end position="210"/>
    </location>
</feature>
<sequence>MDSNNKSLSNFDDIFDKTTHYGKYQLYMLVLIQYAMITSAGNYIFISFASLKPTCEDKTFHELNLQNPCYLIKNCPTNQTKYFFFSLYQEDNFICPNNFNAPYQLQTLQAIGSGTGAIVGGLLADKYGRKWITYIGSVVMITSGLIGSFSPSLNILAIGMFGMGISYGMLIDASMTLASETVGPKYRLIQMLAFQWSLALQISSIIAYLTGEWRKYLLIINSIGIPLFFLLLFWEESPRWLIQRRRYKESCKSINKINKWNNCKIQFKVDDLIEIKTQSEEDKSKTFFIHHLISNIKLAKYTLVLFLSALTVELCISVFIFDVQVLDGNPFINIGLYGLLRLWVPIFIIVLEKTSFFGRRSLFLGSQTFSIICYSVVFFLTYFTMSKFIISLPTIKTTFALLGGIINSSIFFTIYKQYTMELYPTLLRAIAVGTFGLVERIGGGLGPQLIILNNIIGKGSAIGITIIIMILSLITGYLFLPETKNKNMIDFCETEKDTFSISSDTLLSSKEGNEIKEDS</sequence>
<name>A0A0K0EKE2_STRER</name>
<dbReference type="Gene3D" id="1.20.1250.20">
    <property type="entry name" value="MFS general substrate transporter like domains"/>
    <property type="match status" value="1"/>
</dbReference>
<feature type="transmembrane region" description="Helical" evidence="5">
    <location>
        <begin position="461"/>
        <end position="480"/>
    </location>
</feature>
<feature type="transmembrane region" description="Helical" evidence="5">
    <location>
        <begin position="303"/>
        <end position="325"/>
    </location>
</feature>
<dbReference type="AlphaFoldDB" id="A0A0K0EKE2"/>
<feature type="transmembrane region" description="Helical" evidence="5">
    <location>
        <begin position="131"/>
        <end position="149"/>
    </location>
</feature>
<keyword evidence="3 5" id="KW-1133">Transmembrane helix</keyword>
<dbReference type="STRING" id="6248.A0A0K0EKE2"/>
<dbReference type="Pfam" id="PF00083">
    <property type="entry name" value="Sugar_tr"/>
    <property type="match status" value="1"/>
</dbReference>
<evidence type="ECO:0000313" key="7">
    <source>
        <dbReference type="Proteomes" id="UP000035681"/>
    </source>
</evidence>
<dbReference type="GO" id="GO:0016020">
    <property type="term" value="C:membrane"/>
    <property type="evidence" value="ECO:0007669"/>
    <property type="project" value="UniProtKB-SubCell"/>
</dbReference>
<dbReference type="InterPro" id="IPR020846">
    <property type="entry name" value="MFS_dom"/>
</dbReference>
<feature type="transmembrane region" description="Helical" evidence="5">
    <location>
        <begin position="422"/>
        <end position="441"/>
    </location>
</feature>
<dbReference type="GO" id="GO:0022857">
    <property type="term" value="F:transmembrane transporter activity"/>
    <property type="evidence" value="ECO:0007669"/>
    <property type="project" value="InterPro"/>
</dbReference>
<dbReference type="InterPro" id="IPR005829">
    <property type="entry name" value="Sugar_transporter_CS"/>
</dbReference>
<accession>A0A0K0EKE2</accession>
<dbReference type="SUPFAM" id="SSF103473">
    <property type="entry name" value="MFS general substrate transporter"/>
    <property type="match status" value="1"/>
</dbReference>
<dbReference type="Proteomes" id="UP000035681">
    <property type="component" value="Unplaced"/>
</dbReference>
<evidence type="ECO:0000256" key="1">
    <source>
        <dbReference type="ARBA" id="ARBA00004141"/>
    </source>
</evidence>
<proteinExistence type="predicted"/>
<reference evidence="8" key="1">
    <citation type="submission" date="2015-08" db="UniProtKB">
        <authorList>
            <consortium name="WormBaseParasite"/>
        </authorList>
    </citation>
    <scope>IDENTIFICATION</scope>
</reference>
<dbReference type="WBParaSite" id="SSTP_0000993600.1">
    <property type="protein sequence ID" value="SSTP_0000993600.1"/>
    <property type="gene ID" value="SSTP_0000993600"/>
</dbReference>
<organism evidence="8">
    <name type="scientific">Strongyloides stercoralis</name>
    <name type="common">Threadworm</name>
    <dbReference type="NCBI Taxonomy" id="6248"/>
    <lineage>
        <taxon>Eukaryota</taxon>
        <taxon>Metazoa</taxon>
        <taxon>Ecdysozoa</taxon>
        <taxon>Nematoda</taxon>
        <taxon>Chromadorea</taxon>
        <taxon>Rhabditida</taxon>
        <taxon>Tylenchina</taxon>
        <taxon>Panagrolaimomorpha</taxon>
        <taxon>Strongyloidoidea</taxon>
        <taxon>Strongyloididae</taxon>
        <taxon>Strongyloides</taxon>
    </lineage>
</organism>
<feature type="transmembrane region" description="Helical" evidence="5">
    <location>
        <begin position="155"/>
        <end position="177"/>
    </location>
</feature>